<evidence type="ECO:0000313" key="2">
    <source>
        <dbReference type="EMBL" id="MBD2184043.1"/>
    </source>
</evidence>
<gene>
    <name evidence="2" type="ORF">H6G03_23735</name>
</gene>
<organism evidence="2 3">
    <name type="scientific">Aerosakkonema funiforme FACHB-1375</name>
    <dbReference type="NCBI Taxonomy" id="2949571"/>
    <lineage>
        <taxon>Bacteria</taxon>
        <taxon>Bacillati</taxon>
        <taxon>Cyanobacteriota</taxon>
        <taxon>Cyanophyceae</taxon>
        <taxon>Oscillatoriophycideae</taxon>
        <taxon>Aerosakkonematales</taxon>
        <taxon>Aerosakkonemataceae</taxon>
        <taxon>Aerosakkonema</taxon>
    </lineage>
</organism>
<accession>A0A926ZI51</accession>
<protein>
    <submittedName>
        <fullName evidence="2">DUF5615 family PIN-like protein</fullName>
    </submittedName>
</protein>
<evidence type="ECO:0000313" key="3">
    <source>
        <dbReference type="Proteomes" id="UP000641646"/>
    </source>
</evidence>
<keyword evidence="3" id="KW-1185">Reference proteome</keyword>
<evidence type="ECO:0000259" key="1">
    <source>
        <dbReference type="Pfam" id="PF18480"/>
    </source>
</evidence>
<feature type="domain" description="DUF5615" evidence="1">
    <location>
        <begin position="3"/>
        <end position="110"/>
    </location>
</feature>
<name>A0A926ZI51_9CYAN</name>
<dbReference type="Proteomes" id="UP000641646">
    <property type="component" value="Unassembled WGS sequence"/>
</dbReference>
<dbReference type="AlphaFoldDB" id="A0A926ZI51"/>
<dbReference type="Pfam" id="PF18480">
    <property type="entry name" value="DUF5615"/>
    <property type="match status" value="1"/>
</dbReference>
<reference evidence="2" key="1">
    <citation type="journal article" date="2015" name="ISME J.">
        <title>Draft Genome Sequence of Streptomyces incarnatus NRRL8089, which Produces the Nucleoside Antibiotic Sinefungin.</title>
        <authorList>
            <person name="Oshima K."/>
            <person name="Hattori M."/>
            <person name="Shimizu H."/>
            <person name="Fukuda K."/>
            <person name="Nemoto M."/>
            <person name="Inagaki K."/>
            <person name="Tamura T."/>
        </authorList>
    </citation>
    <scope>NUCLEOTIDE SEQUENCE</scope>
    <source>
        <strain evidence="2">FACHB-1375</strain>
    </source>
</reference>
<comment type="caution">
    <text evidence="2">The sequence shown here is derived from an EMBL/GenBank/DDBJ whole genome shotgun (WGS) entry which is preliminary data.</text>
</comment>
<dbReference type="EMBL" id="JACJPW010000071">
    <property type="protein sequence ID" value="MBD2184043.1"/>
    <property type="molecule type" value="Genomic_DNA"/>
</dbReference>
<sequence length="128" mass="15300">MIRFYSNENFPLDMVQALRDFGYDVLTSYESGRANQRISDDEVLAFAKSEQRIVITLNRDDFIALHRRNKDHAGIIICKDDRDYQGQIEFLYHYLLSQTENLEHRLIRVLKQNQPKYAQPIFVIREYL</sequence>
<dbReference type="RefSeq" id="WP_190469662.1">
    <property type="nucleotide sequence ID" value="NZ_JACJPW010000071.1"/>
</dbReference>
<proteinExistence type="predicted"/>
<dbReference type="InterPro" id="IPR041049">
    <property type="entry name" value="DUF5615"/>
</dbReference>
<reference evidence="2" key="2">
    <citation type="submission" date="2020-08" db="EMBL/GenBank/DDBJ databases">
        <authorList>
            <person name="Chen M."/>
            <person name="Teng W."/>
            <person name="Zhao L."/>
            <person name="Hu C."/>
            <person name="Zhou Y."/>
            <person name="Han B."/>
            <person name="Song L."/>
            <person name="Shu W."/>
        </authorList>
    </citation>
    <scope>NUCLEOTIDE SEQUENCE</scope>
    <source>
        <strain evidence="2">FACHB-1375</strain>
    </source>
</reference>